<name>A0A2V5ITE2_9MICC</name>
<proteinExistence type="predicted"/>
<sequence length="84" mass="10030">MSRTDEELATLVCRDDDAFRIYQMGYSRGHQDGQKFMVLTNDQVVELAARRERVLAYLDDEIRREMKSTREFIDVKIARERDEK</sequence>
<accession>A0A2V5ITE2</accession>
<evidence type="ECO:0000313" key="2">
    <source>
        <dbReference type="Proteomes" id="UP000247980"/>
    </source>
</evidence>
<keyword evidence="2" id="KW-1185">Reference proteome</keyword>
<reference evidence="1 2" key="1">
    <citation type="submission" date="2018-05" db="EMBL/GenBank/DDBJ databases">
        <title>Genetic diversity of glacier-inhabiting Cryobacterium bacteria in China and description of Cryobacterium mengkeensis sp. nov. and Arthrobacter glacialis sp. nov.</title>
        <authorList>
            <person name="Liu Q."/>
            <person name="Xin Y.-H."/>
        </authorList>
    </citation>
    <scope>NUCLEOTIDE SEQUENCE [LARGE SCALE GENOMIC DNA]</scope>
    <source>
        <strain evidence="1 2">B7</strain>
    </source>
</reference>
<protein>
    <submittedName>
        <fullName evidence="1">Uncharacterized protein</fullName>
    </submittedName>
</protein>
<gene>
    <name evidence="1" type="ORF">CVS30_03830</name>
</gene>
<comment type="caution">
    <text evidence="1">The sequence shown here is derived from an EMBL/GenBank/DDBJ whole genome shotgun (WGS) entry which is preliminary data.</text>
</comment>
<dbReference type="AlphaFoldDB" id="A0A2V5ITE2"/>
<dbReference type="Proteomes" id="UP000247980">
    <property type="component" value="Unassembled WGS sequence"/>
</dbReference>
<dbReference type="EMBL" id="QJVC01000002">
    <property type="protein sequence ID" value="PYI39799.1"/>
    <property type="molecule type" value="Genomic_DNA"/>
</dbReference>
<organism evidence="1 2">
    <name type="scientific">Arthrobacter psychrolactophilus</name>
    <dbReference type="NCBI Taxonomy" id="92442"/>
    <lineage>
        <taxon>Bacteria</taxon>
        <taxon>Bacillati</taxon>
        <taxon>Actinomycetota</taxon>
        <taxon>Actinomycetes</taxon>
        <taxon>Micrococcales</taxon>
        <taxon>Micrococcaceae</taxon>
        <taxon>Arthrobacter</taxon>
    </lineage>
</organism>
<dbReference type="RefSeq" id="WP_110483972.1">
    <property type="nucleotide sequence ID" value="NZ_QJVC01000002.1"/>
</dbReference>
<evidence type="ECO:0000313" key="1">
    <source>
        <dbReference type="EMBL" id="PYI39799.1"/>
    </source>
</evidence>